<reference evidence="2" key="1">
    <citation type="submission" date="2021-06" db="EMBL/GenBank/DDBJ databases">
        <authorList>
            <person name="Arsene-Ploetze F."/>
        </authorList>
    </citation>
    <scope>NUCLEOTIDE SEQUENCE</scope>
    <source>
        <strain evidence="2">SBRY1</strain>
    </source>
</reference>
<name>A0A9W4MIU7_9ACTN</name>
<accession>A0A9W4MIU7</accession>
<proteinExistence type="predicted"/>
<dbReference type="AlphaFoldDB" id="A0A9W4MIU7"/>
<dbReference type="EMBL" id="CAJVAX010000018">
    <property type="protein sequence ID" value="CAG7647968.1"/>
    <property type="molecule type" value="Genomic_DNA"/>
</dbReference>
<gene>
    <name evidence="2" type="ORF">SBRY_40806</name>
</gene>
<feature type="compositionally biased region" description="Basic residues" evidence="1">
    <location>
        <begin position="20"/>
        <end position="34"/>
    </location>
</feature>
<organism evidence="2 3">
    <name type="scientific">Actinacidiphila bryophytorum</name>
    <dbReference type="NCBI Taxonomy" id="1436133"/>
    <lineage>
        <taxon>Bacteria</taxon>
        <taxon>Bacillati</taxon>
        <taxon>Actinomycetota</taxon>
        <taxon>Actinomycetes</taxon>
        <taxon>Kitasatosporales</taxon>
        <taxon>Streptomycetaceae</taxon>
        <taxon>Actinacidiphila</taxon>
    </lineage>
</organism>
<feature type="region of interest" description="Disordered" evidence="1">
    <location>
        <begin position="1"/>
        <end position="65"/>
    </location>
</feature>
<comment type="caution">
    <text evidence="2">The sequence shown here is derived from an EMBL/GenBank/DDBJ whole genome shotgun (WGS) entry which is preliminary data.</text>
</comment>
<dbReference type="Proteomes" id="UP001153328">
    <property type="component" value="Unassembled WGS sequence"/>
</dbReference>
<feature type="compositionally biased region" description="Low complexity" evidence="1">
    <location>
        <begin position="1"/>
        <end position="19"/>
    </location>
</feature>
<evidence type="ECO:0000313" key="2">
    <source>
        <dbReference type="EMBL" id="CAG7647968.1"/>
    </source>
</evidence>
<keyword evidence="3" id="KW-1185">Reference proteome</keyword>
<protein>
    <submittedName>
        <fullName evidence="2">Uncharacterized protein</fullName>
    </submittedName>
</protein>
<evidence type="ECO:0000256" key="1">
    <source>
        <dbReference type="SAM" id="MobiDB-lite"/>
    </source>
</evidence>
<sequence>MEPGAAARGDLRAAGPRPAAARRRRGHRRQRRRGGGPELDARGRLAVARPAGERPATAAGGERGGVLRLASDGRRLALRVERRRRLLRPRRHPDPLVT</sequence>
<evidence type="ECO:0000313" key="3">
    <source>
        <dbReference type="Proteomes" id="UP001153328"/>
    </source>
</evidence>